<dbReference type="AlphaFoldDB" id="A0AAD5GLE7"/>
<feature type="compositionally biased region" description="Basic and acidic residues" evidence="1">
    <location>
        <begin position="93"/>
        <end position="103"/>
    </location>
</feature>
<protein>
    <submittedName>
        <fullName evidence="2">Uncharacterized protein</fullName>
    </submittedName>
</protein>
<dbReference type="GO" id="GO:0003700">
    <property type="term" value="F:DNA-binding transcription factor activity"/>
    <property type="evidence" value="ECO:0007669"/>
    <property type="project" value="InterPro"/>
</dbReference>
<gene>
    <name evidence="2" type="ORF">M8C21_001704</name>
</gene>
<evidence type="ECO:0000313" key="3">
    <source>
        <dbReference type="Proteomes" id="UP001206925"/>
    </source>
</evidence>
<keyword evidence="3" id="KW-1185">Reference proteome</keyword>
<proteinExistence type="predicted"/>
<comment type="caution">
    <text evidence="2">The sequence shown here is derived from an EMBL/GenBank/DDBJ whole genome shotgun (WGS) entry which is preliminary data.</text>
</comment>
<organism evidence="2 3">
    <name type="scientific">Ambrosia artemisiifolia</name>
    <name type="common">Common ragweed</name>
    <dbReference type="NCBI Taxonomy" id="4212"/>
    <lineage>
        <taxon>Eukaryota</taxon>
        <taxon>Viridiplantae</taxon>
        <taxon>Streptophyta</taxon>
        <taxon>Embryophyta</taxon>
        <taxon>Tracheophyta</taxon>
        <taxon>Spermatophyta</taxon>
        <taxon>Magnoliopsida</taxon>
        <taxon>eudicotyledons</taxon>
        <taxon>Gunneridae</taxon>
        <taxon>Pentapetalae</taxon>
        <taxon>asterids</taxon>
        <taxon>campanulids</taxon>
        <taxon>Asterales</taxon>
        <taxon>Asteraceae</taxon>
        <taxon>Asteroideae</taxon>
        <taxon>Heliantheae alliance</taxon>
        <taxon>Heliantheae</taxon>
        <taxon>Ambrosia</taxon>
    </lineage>
</organism>
<dbReference type="PANTHER" id="PTHR31429">
    <property type="entry name" value="WRKY TRANSCRIPTION FACTOR 36-RELATED"/>
    <property type="match status" value="1"/>
</dbReference>
<evidence type="ECO:0000313" key="2">
    <source>
        <dbReference type="EMBL" id="KAI7743863.1"/>
    </source>
</evidence>
<accession>A0AAD5GLE7</accession>
<feature type="region of interest" description="Disordered" evidence="1">
    <location>
        <begin position="85"/>
        <end position="108"/>
    </location>
</feature>
<dbReference type="Proteomes" id="UP001206925">
    <property type="component" value="Unassembled WGS sequence"/>
</dbReference>
<evidence type="ECO:0000256" key="1">
    <source>
        <dbReference type="SAM" id="MobiDB-lite"/>
    </source>
</evidence>
<sequence length="158" mass="17897">MEMNRMKEENKVLRQAVEQNMKDYHDLQMKFSIIRQSSTQIKDPQVFLSLNGHYGNQETKKSSPRLPLQESENEDLGLSLRVQSNTTTPQHSIDQHEGIHKDSSGSTTRFMPMQQRSFINPGNFGGDDKASNEANNSIASFPNKKARVTVRARCEAAT</sequence>
<feature type="non-terminal residue" evidence="2">
    <location>
        <position position="158"/>
    </location>
</feature>
<reference evidence="2" key="1">
    <citation type="submission" date="2022-06" db="EMBL/GenBank/DDBJ databases">
        <title>Uncovering the hologenomic basis of an extraordinary plant invasion.</title>
        <authorList>
            <person name="Bieker V.C."/>
            <person name="Martin M.D."/>
            <person name="Gilbert T."/>
            <person name="Hodgins K."/>
            <person name="Battlay P."/>
            <person name="Petersen B."/>
            <person name="Wilson J."/>
        </authorList>
    </citation>
    <scope>NUCLEOTIDE SEQUENCE</scope>
    <source>
        <strain evidence="2">AA19_3_7</strain>
        <tissue evidence="2">Leaf</tissue>
    </source>
</reference>
<name>A0AAD5GLE7_AMBAR</name>
<dbReference type="EMBL" id="JAMZMK010007652">
    <property type="protein sequence ID" value="KAI7743863.1"/>
    <property type="molecule type" value="Genomic_DNA"/>
</dbReference>
<dbReference type="InterPro" id="IPR044810">
    <property type="entry name" value="WRKY_plant"/>
</dbReference>
<dbReference type="PANTHER" id="PTHR31429:SF54">
    <property type="entry name" value="WRKY TRANSCRIPTION FACTOR 9-RELATED"/>
    <property type="match status" value="1"/>
</dbReference>